<dbReference type="Gene3D" id="3.40.190.10">
    <property type="entry name" value="Periplasmic binding protein-like II"/>
    <property type="match status" value="4"/>
</dbReference>
<feature type="binding site" evidence="13">
    <location>
        <position position="456"/>
    </location>
    <ligand>
        <name>hydrogencarbonate</name>
        <dbReference type="ChEBI" id="CHEBI:17544"/>
        <label>1</label>
    </ligand>
</feature>
<sequence>MKLLLVSALLGCLATVYAAPAEGMVRWCVKSDKELQKCHDLAANVAQFSCVRRDNSLECIQAIKREEADAITLDGGDIYIAGLHNYNLQPIIAEDYGEDSDTCYYAVAVAKKGTDFGFLNLRGKKSCHTGLGKSAGWNIPIGTLVTVGQIQWAGIEDRPVESAVSDFFNASCAPGANKDSKLCQLCKVDCSRSHNEPYYDYAGAFQCLKDGAGEVAFIKHLTVPAAEKASYELLCKDNTRAPIDSYKTCHLSRVPAHAVVSRKNPELANRIYSKLMAVENFNLFSSDGYAAKNLMFKDSTQNLVQLPMTTDSFLYLGAEYMSHCYLPNICFSAQATGATSRAIKWCAVGHNEKVKCDAWTINSFTDGDSRIECQDAPTVDECIKKIMRKEADAIAVDGGEVFTAGKCGLVPVMVEQYDAVQCSAPGEASSYFAVAVAKKGSGVTWNTLQGKRSCHTGLGRTAGWNIPMGLIHKETNNCDFTTYFSKGCAPGFEVDSPFCAQCKGGGQSVGGDRARCMASSEEQYYGYTGAFRCLVEGAGDVAFIKHTIVPENTDGSGPVWAQDLKSSDFELLCQDGTTQPVTKFRDCHLAKVPAHAVITRPESRGEVVSILLEQQARFGSSGSDSSFNMFQSDLGKNSLFKDSTKCLQEIPSGTKFQDFLGEEYMIAMQSLRECSNSTSDLEKACTFHSCQQKK</sequence>
<evidence type="ECO:0000256" key="1">
    <source>
        <dbReference type="ARBA" id="ARBA00004613"/>
    </source>
</evidence>
<feature type="disulfide bond" evidence="15">
    <location>
        <begin position="488"/>
        <end position="502"/>
    </location>
</feature>
<keyword evidence="11 15" id="KW-1015">Disulfide bond</keyword>
<comment type="subunit">
    <text evidence="2 12">Monomer.</text>
</comment>
<feature type="signal peptide" evidence="16">
    <location>
        <begin position="1"/>
        <end position="18"/>
    </location>
</feature>
<feature type="binding site" evidence="13">
    <location>
        <position position="129"/>
    </location>
    <ligand>
        <name>hydrogencarbonate</name>
        <dbReference type="ChEBI" id="CHEBI:17544"/>
        <label>1</label>
    </ligand>
</feature>
<protein>
    <recommendedName>
        <fullName evidence="12">Serotransferrin</fullName>
    </recommendedName>
</protein>
<evidence type="ECO:0000256" key="6">
    <source>
        <dbReference type="ARBA" id="ARBA00022723"/>
    </source>
</evidence>
<keyword evidence="19" id="KW-1185">Reference proteome</keyword>
<evidence type="ECO:0000256" key="8">
    <source>
        <dbReference type="ARBA" id="ARBA00022737"/>
    </source>
</evidence>
<dbReference type="PANTHER" id="PTHR11485:SF31">
    <property type="entry name" value="SEROTRANSFERRIN"/>
    <property type="match status" value="1"/>
</dbReference>
<dbReference type="GO" id="GO:0005615">
    <property type="term" value="C:extracellular space"/>
    <property type="evidence" value="ECO:0007669"/>
    <property type="project" value="InterPro"/>
</dbReference>
<feature type="disulfide bond" evidence="15">
    <location>
        <begin position="183"/>
        <end position="190"/>
    </location>
</feature>
<evidence type="ECO:0000256" key="14">
    <source>
        <dbReference type="PIRSR" id="PIRSR002549-3"/>
    </source>
</evidence>
<feature type="disulfide bond" evidence="15">
    <location>
        <begin position="573"/>
        <end position="587"/>
    </location>
</feature>
<evidence type="ECO:0000256" key="3">
    <source>
        <dbReference type="ARBA" id="ARBA00022448"/>
    </source>
</evidence>
<keyword evidence="10 12" id="KW-0406">Ion transport</keyword>
<feature type="disulfide bond" evidence="15">
    <location>
        <begin position="172"/>
        <end position="186"/>
    </location>
</feature>
<dbReference type="PROSITE" id="PS00207">
    <property type="entry name" value="TRANSFERRIN_LIKE_3"/>
    <property type="match status" value="1"/>
</dbReference>
<feature type="disulfide bond" evidence="15">
    <location>
        <begin position="407"/>
        <end position="685"/>
    </location>
</feature>
<feature type="disulfide bond" evidence="15">
    <location>
        <begin position="346"/>
        <end position="382"/>
    </location>
</feature>
<evidence type="ECO:0000256" key="11">
    <source>
        <dbReference type="ARBA" id="ARBA00023157"/>
    </source>
</evidence>
<evidence type="ECO:0000256" key="15">
    <source>
        <dbReference type="PIRSR" id="PIRSR002549-4"/>
    </source>
</evidence>
<dbReference type="GO" id="GO:0005769">
    <property type="term" value="C:early endosome"/>
    <property type="evidence" value="ECO:0007669"/>
    <property type="project" value="TreeGrafter"/>
</dbReference>
<evidence type="ECO:0000313" key="19">
    <source>
        <dbReference type="Proteomes" id="UP000694395"/>
    </source>
</evidence>
<reference evidence="18" key="1">
    <citation type="submission" date="2020-07" db="EMBL/GenBank/DDBJ databases">
        <title>A long reads based de novo assembly of the rainbow trout Arlee double haploid line genome.</title>
        <authorList>
            <person name="Gao G."/>
            <person name="Palti Y."/>
        </authorList>
    </citation>
    <scope>NUCLEOTIDE SEQUENCE [LARGE SCALE GENOMIC DNA]</scope>
</reference>
<dbReference type="SMART" id="SM00094">
    <property type="entry name" value="TR_FER"/>
    <property type="match status" value="2"/>
</dbReference>
<evidence type="ECO:0000256" key="2">
    <source>
        <dbReference type="ARBA" id="ARBA00011245"/>
    </source>
</evidence>
<feature type="binding site" evidence="14">
    <location>
        <position position="595"/>
    </location>
    <ligand>
        <name>Fe(3+)</name>
        <dbReference type="ChEBI" id="CHEBI:29034"/>
        <label>1</label>
    </ligand>
</feature>
<dbReference type="PIRSF" id="PIRSF002549">
    <property type="entry name" value="Transferrin"/>
    <property type="match status" value="1"/>
</dbReference>
<evidence type="ECO:0000313" key="18">
    <source>
        <dbReference type="Ensembl" id="ENSOMYP00000106431.2"/>
    </source>
</evidence>
<dbReference type="Ensembl" id="ENSOMYT00000115324.2">
    <property type="protein sequence ID" value="ENSOMYP00000106431.2"/>
    <property type="gene ID" value="ENSOMYG00000047622.2"/>
</dbReference>
<feature type="binding site" evidence="14">
    <location>
        <position position="527"/>
    </location>
    <ligand>
        <name>Fe(3+)</name>
        <dbReference type="ChEBI" id="CHEBI:29034"/>
        <label>2</label>
    </ligand>
</feature>
<dbReference type="PANTHER" id="PTHR11485">
    <property type="entry name" value="TRANSFERRIN"/>
    <property type="match status" value="1"/>
</dbReference>
<dbReference type="GO" id="GO:0055037">
    <property type="term" value="C:recycling endosome"/>
    <property type="evidence" value="ECO:0007669"/>
    <property type="project" value="TreeGrafter"/>
</dbReference>
<keyword evidence="6 12" id="KW-0479">Metal-binding</keyword>
<proteinExistence type="inferred from homology"/>
<dbReference type="GO" id="GO:0042541">
    <property type="term" value="P:hemoglobin biosynthetic process"/>
    <property type="evidence" value="ECO:0007669"/>
    <property type="project" value="Ensembl"/>
</dbReference>
<dbReference type="GO" id="GO:0005886">
    <property type="term" value="C:plasma membrane"/>
    <property type="evidence" value="ECO:0007669"/>
    <property type="project" value="TreeGrafter"/>
</dbReference>
<comment type="similarity">
    <text evidence="12">Belongs to the transferrin family.</text>
</comment>
<comment type="subcellular location">
    <subcellularLocation>
        <location evidence="1 12">Secreted</location>
    </subcellularLocation>
</comment>
<name>A0A8C7V6K1_ONCMY</name>
<evidence type="ECO:0000256" key="9">
    <source>
        <dbReference type="ARBA" id="ARBA00023004"/>
    </source>
</evidence>
<evidence type="ECO:0000256" key="12">
    <source>
        <dbReference type="PIRNR" id="PIRNR002549"/>
    </source>
</evidence>
<dbReference type="GO" id="GO:0046872">
    <property type="term" value="F:metal ion binding"/>
    <property type="evidence" value="ECO:0007669"/>
    <property type="project" value="UniProtKB-KW"/>
</dbReference>
<evidence type="ECO:0000256" key="7">
    <source>
        <dbReference type="ARBA" id="ARBA00022729"/>
    </source>
</evidence>
<evidence type="ECO:0000256" key="5">
    <source>
        <dbReference type="ARBA" id="ARBA00022525"/>
    </source>
</evidence>
<dbReference type="InterPro" id="IPR016357">
    <property type="entry name" value="Transferrin"/>
</dbReference>
<feature type="binding site" evidence="14">
    <location>
        <position position="397"/>
    </location>
    <ligand>
        <name>Fe(3+)</name>
        <dbReference type="ChEBI" id="CHEBI:29034"/>
        <label>1</label>
    </ligand>
</feature>
<feature type="binding site" evidence="14">
    <location>
        <position position="431"/>
    </location>
    <ligand>
        <name>Fe(3+)</name>
        <dbReference type="ChEBI" id="CHEBI:29034"/>
        <label>1</label>
    </ligand>
</feature>
<feature type="binding site" evidence="13">
    <location>
        <position position="463"/>
    </location>
    <ligand>
        <name>hydrogencarbonate</name>
        <dbReference type="ChEBI" id="CHEBI:17544"/>
        <label>1</label>
    </ligand>
</feature>
<feature type="binding site" evidence="14">
    <location>
        <position position="201"/>
    </location>
    <ligand>
        <name>Fe(3+)</name>
        <dbReference type="ChEBI" id="CHEBI:29034"/>
        <label>1</label>
    </ligand>
</feature>
<feature type="disulfide bond" evidence="15">
    <location>
        <begin position="499"/>
        <end position="516"/>
    </location>
</feature>
<dbReference type="Pfam" id="PF00405">
    <property type="entry name" value="Transferrin"/>
    <property type="match status" value="2"/>
</dbReference>
<keyword evidence="8" id="KW-0677">Repeat</keyword>
<feature type="domain" description="Transferrin-like" evidence="17">
    <location>
        <begin position="343"/>
        <end position="673"/>
    </location>
</feature>
<feature type="disulfide bond" evidence="15">
    <location>
        <begin position="454"/>
        <end position="533"/>
    </location>
</feature>
<dbReference type="PROSITE" id="PS00206">
    <property type="entry name" value="TRANSFERRIN_LIKE_2"/>
    <property type="match status" value="2"/>
</dbReference>
<gene>
    <name evidence="18" type="primary">tfa</name>
</gene>
<keyword evidence="5 12" id="KW-0964">Secreted</keyword>
<dbReference type="FunFam" id="3.40.190.10:FF:000095">
    <property type="entry name" value="Lactotransferrin"/>
    <property type="match status" value="2"/>
</dbReference>
<dbReference type="InterPro" id="IPR001156">
    <property type="entry name" value="Transferrin-like_dom"/>
</dbReference>
<reference evidence="18" key="3">
    <citation type="submission" date="2025-09" db="UniProtKB">
        <authorList>
            <consortium name="Ensembl"/>
        </authorList>
    </citation>
    <scope>IDENTIFICATION</scope>
</reference>
<feature type="binding site" evidence="13">
    <location>
        <position position="462"/>
    </location>
    <ligand>
        <name>hydrogencarbonate</name>
        <dbReference type="ChEBI" id="CHEBI:17544"/>
        <label>1</label>
    </ligand>
</feature>
<feature type="chain" id="PRO_5035481189" description="Serotransferrin" evidence="16">
    <location>
        <begin position="19"/>
        <end position="694"/>
    </location>
</feature>
<feature type="disulfide bond" evidence="15">
    <location>
        <begin position="235"/>
        <end position="249"/>
    </location>
</feature>
<dbReference type="GO" id="GO:0019731">
    <property type="term" value="P:antibacterial humoral response"/>
    <property type="evidence" value="ECO:0007669"/>
    <property type="project" value="TreeGrafter"/>
</dbReference>
<evidence type="ECO:0000259" key="17">
    <source>
        <dbReference type="PROSITE" id="PS51408"/>
    </source>
</evidence>
<dbReference type="Proteomes" id="UP000694395">
    <property type="component" value="Chromosome 28"/>
</dbReference>
<dbReference type="GeneTree" id="ENSGT00940000156055"/>
<feature type="binding site" evidence="14">
    <location>
        <position position="104"/>
    </location>
    <ligand>
        <name>Fe(3+)</name>
        <dbReference type="ChEBI" id="CHEBI:29034"/>
        <label>1</label>
    </ligand>
</feature>
<dbReference type="PROSITE" id="PS51408">
    <property type="entry name" value="TRANSFERRIN_LIKE_4"/>
    <property type="match status" value="2"/>
</dbReference>
<feature type="domain" description="Transferrin-like" evidence="17">
    <location>
        <begin position="25"/>
        <end position="329"/>
    </location>
</feature>
<reference evidence="18" key="2">
    <citation type="submission" date="2025-08" db="UniProtKB">
        <authorList>
            <consortium name="Ensembl"/>
        </authorList>
    </citation>
    <scope>IDENTIFICATION</scope>
</reference>
<dbReference type="InterPro" id="IPR018195">
    <property type="entry name" value="Transferrin_Fe_BS"/>
</dbReference>
<keyword evidence="7 16" id="KW-0732">Signal</keyword>
<keyword evidence="3 12" id="KW-0813">Transport</keyword>
<dbReference type="PRINTS" id="PR00422">
    <property type="entry name" value="TRANSFERRIN"/>
</dbReference>
<feature type="binding site" evidence="13">
    <location>
        <position position="135"/>
    </location>
    <ligand>
        <name>hydrogencarbonate</name>
        <dbReference type="ChEBI" id="CHEBI:17544"/>
        <label>1</label>
    </ligand>
</feature>
<feature type="disulfide bond" evidence="15">
    <location>
        <begin position="28"/>
        <end position="59"/>
    </location>
</feature>
<evidence type="ECO:0000256" key="16">
    <source>
        <dbReference type="SAM" id="SignalP"/>
    </source>
</evidence>
<evidence type="ECO:0000256" key="10">
    <source>
        <dbReference type="ARBA" id="ARBA00023065"/>
    </source>
</evidence>
<accession>A0A8C7V6K1</accession>
<keyword evidence="9 12" id="KW-0408">Iron</keyword>
<dbReference type="SUPFAM" id="SSF53850">
    <property type="entry name" value="Periplasmic binding protein-like II"/>
    <property type="match status" value="2"/>
</dbReference>
<keyword evidence="4 12" id="KW-0410">Iron transport</keyword>
<comment type="function">
    <text evidence="12">Transferrins are iron binding transport proteins which bind Fe(3+) ion in association with the binding of an anion, usually bicarbonate.</text>
</comment>
<feature type="binding site" evidence="13">
    <location>
        <position position="136"/>
    </location>
    <ligand>
        <name>hydrogencarbonate</name>
        <dbReference type="ChEBI" id="CHEBI:17544"/>
        <label>1</label>
    </ligand>
</feature>
<evidence type="ECO:0000256" key="4">
    <source>
        <dbReference type="ARBA" id="ARBA00022496"/>
    </source>
</evidence>
<dbReference type="GO" id="GO:0006826">
    <property type="term" value="P:iron ion transport"/>
    <property type="evidence" value="ECO:0007669"/>
    <property type="project" value="UniProtKB-KW"/>
</dbReference>
<feature type="binding site" evidence="14">
    <location>
        <position position="74"/>
    </location>
    <ligand>
        <name>Fe(3+)</name>
        <dbReference type="ChEBI" id="CHEBI:29034"/>
        <label>1</label>
    </ligand>
</feature>
<evidence type="ECO:0000256" key="13">
    <source>
        <dbReference type="PIRSR" id="PIRSR002549-2"/>
    </source>
</evidence>
<dbReference type="AlphaFoldDB" id="A0A8C7V6K1"/>
<dbReference type="PROSITE" id="PS00205">
    <property type="entry name" value="TRANSFERRIN_LIKE_1"/>
    <property type="match status" value="2"/>
</dbReference>
<feature type="binding site" evidence="14">
    <location>
        <position position="257"/>
    </location>
    <ligand>
        <name>Fe(3+)</name>
        <dbReference type="ChEBI" id="CHEBI:29034"/>
        <label>1</label>
    </ligand>
</feature>
<feature type="disulfide bond" evidence="15">
    <location>
        <begin position="127"/>
        <end position="207"/>
    </location>
</feature>
<feature type="binding site" evidence="13">
    <location>
        <position position="133"/>
    </location>
    <ligand>
        <name>hydrogencarbonate</name>
        <dbReference type="ChEBI" id="CHEBI:17544"/>
        <label>1</label>
    </ligand>
</feature>
<feature type="disulfide bond" evidence="15">
    <location>
        <begin position="478"/>
        <end position="674"/>
    </location>
</feature>
<feature type="disulfide bond" evidence="15">
    <location>
        <begin position="38"/>
        <end position="50"/>
    </location>
</feature>
<feature type="disulfide bond" evidence="15">
    <location>
        <begin position="356"/>
        <end position="373"/>
    </location>
</feature>
<feature type="binding site" evidence="13">
    <location>
        <position position="460"/>
    </location>
    <ligand>
        <name>hydrogencarbonate</name>
        <dbReference type="ChEBI" id="CHEBI:17544"/>
        <label>1</label>
    </ligand>
</feature>
<organism evidence="18 19">
    <name type="scientific">Oncorhynchus mykiss</name>
    <name type="common">Rainbow trout</name>
    <name type="synonym">Salmo gairdneri</name>
    <dbReference type="NCBI Taxonomy" id="8022"/>
    <lineage>
        <taxon>Eukaryota</taxon>
        <taxon>Metazoa</taxon>
        <taxon>Chordata</taxon>
        <taxon>Craniata</taxon>
        <taxon>Vertebrata</taxon>
        <taxon>Euteleostomi</taxon>
        <taxon>Actinopterygii</taxon>
        <taxon>Neopterygii</taxon>
        <taxon>Teleostei</taxon>
        <taxon>Protacanthopterygii</taxon>
        <taxon>Salmoniformes</taxon>
        <taxon>Salmonidae</taxon>
        <taxon>Salmoninae</taxon>
        <taxon>Oncorhynchus</taxon>
    </lineage>
</organism>